<dbReference type="EMBL" id="CP023275">
    <property type="protein sequence ID" value="ATB68594.1"/>
    <property type="molecule type" value="Genomic_DNA"/>
</dbReference>
<evidence type="ECO:0000313" key="1">
    <source>
        <dbReference type="EMBL" id="ATB68594.1"/>
    </source>
</evidence>
<dbReference type="EMBL" id="CP039734">
    <property type="protein sequence ID" value="QIR76432.1"/>
    <property type="molecule type" value="Genomic_DNA"/>
</dbReference>
<proteinExistence type="predicted"/>
<accession>A0A290HPP0</accession>
<reference evidence="1" key="4">
    <citation type="journal article" date="2020" name="MicrobiologyOpen">
        <title>Tetrachloroethene respiration in Sulfurospirillum species is regulated by a two-component system as unraveled by comparative genomics, transcriptomics, and regulator binding studies.</title>
        <authorList>
            <person name="Esken J."/>
            <person name="Goris T."/>
            <person name="Gadkari J."/>
            <person name="Bischler T."/>
            <person name="Forstner K.U."/>
            <person name="Sharma C.M."/>
            <person name="Diekert G."/>
            <person name="Schubert T."/>
        </authorList>
    </citation>
    <scope>NUCLEOTIDE SEQUENCE</scope>
    <source>
        <strain evidence="1">JPD-1</strain>
    </source>
</reference>
<gene>
    <name evidence="2" type="ORF">FA584_09555</name>
    <name evidence="1" type="ORF">SJPD1_0472</name>
</gene>
<name>A0A290HPP0_9BACT</name>
<reference evidence="1" key="3">
    <citation type="submission" date="2017-09" db="EMBL/GenBank/DDBJ databases">
        <authorList>
            <person name="Goris T."/>
        </authorList>
    </citation>
    <scope>NUCLEOTIDE SEQUENCE</scope>
    <source>
        <strain evidence="1">JPD-1</strain>
    </source>
</reference>
<dbReference type="KEGG" id="sulj:SJPD1_0472"/>
<reference evidence="2" key="5">
    <citation type="submission" date="2020-08" db="EMBL/GenBank/DDBJ databases">
        <authorList>
            <person name="Yang Y."/>
            <person name="Huo L."/>
            <person name="Yan J."/>
        </authorList>
    </citation>
    <scope>NUCLEOTIDE SEQUENCE</scope>
    <source>
        <strain evidence="2">ACSDCE</strain>
    </source>
</reference>
<dbReference type="Gene3D" id="3.40.190.10">
    <property type="entry name" value="Periplasmic binding protein-like II"/>
    <property type="match status" value="1"/>
</dbReference>
<evidence type="ECO:0000313" key="2">
    <source>
        <dbReference type="EMBL" id="QIR76432.1"/>
    </source>
</evidence>
<dbReference type="Pfam" id="PF12974">
    <property type="entry name" value="Phosphonate-bd"/>
    <property type="match status" value="1"/>
</dbReference>
<reference evidence="2 4" key="1">
    <citation type="journal article" date="2017" name="Environ. Sci. Technol.">
        <title>Organohalide Respiration with Chlorinated Ethenes under Low pH Conditions.</title>
        <authorList>
            <person name="Yang Y."/>
            <person name="Capiro N.L."/>
            <person name="Marcet T.F."/>
            <person name="Yan J."/>
            <person name="Pennell K.D."/>
            <person name="Loffler F.E."/>
        </authorList>
    </citation>
    <scope>NUCLEOTIDE SEQUENCE [LARGE SCALE GENOMIC DNA]</scope>
    <source>
        <strain evidence="2 4">ACSDCE</strain>
    </source>
</reference>
<evidence type="ECO:0000313" key="4">
    <source>
        <dbReference type="Proteomes" id="UP000502831"/>
    </source>
</evidence>
<reference evidence="3" key="2">
    <citation type="submission" date="2017-09" db="EMBL/GenBank/DDBJ databases">
        <title>The complete genome of Sulfurospirillum sp. JPD-1.</title>
        <authorList>
            <person name="Goris T."/>
        </authorList>
    </citation>
    <scope>NUCLEOTIDE SEQUENCE [LARGE SCALE GENOMIC DNA]</scope>
    <source>
        <strain evidence="3">JPD-1</strain>
    </source>
</reference>
<accession>A0A6G9VTB5</accession>
<dbReference type="Proteomes" id="UP000502831">
    <property type="component" value="Chromosome"/>
</dbReference>
<protein>
    <submittedName>
        <fullName evidence="2">PhnD/SsuA/transferrin family substrate-binding protein</fullName>
    </submittedName>
</protein>
<dbReference type="OrthoDB" id="5393414at2"/>
<dbReference type="Proteomes" id="UP000217349">
    <property type="component" value="Chromosome"/>
</dbReference>
<organism evidence="1 3">
    <name type="scientific">Sulfurospirillum diekertiae</name>
    <dbReference type="NCBI Taxonomy" id="1854492"/>
    <lineage>
        <taxon>Bacteria</taxon>
        <taxon>Pseudomonadati</taxon>
        <taxon>Campylobacterota</taxon>
        <taxon>Epsilonproteobacteria</taxon>
        <taxon>Campylobacterales</taxon>
        <taxon>Sulfurospirillaceae</taxon>
        <taxon>Sulfurospirillum</taxon>
    </lineage>
</organism>
<sequence length="114" mass="13048">MAQLKVGKVMVAAVNSQVMSAYARRENISYRVLWESQKFLNIPISAHPRIPQDVIQAIQNAFEQMNSDPEGIKILEASARLITQDSPFGFTYSSTNEYQSYRDFYAHSFIKKKP</sequence>
<evidence type="ECO:0000313" key="3">
    <source>
        <dbReference type="Proteomes" id="UP000217349"/>
    </source>
</evidence>
<dbReference type="AlphaFoldDB" id="A0A290HPP0"/>